<evidence type="ECO:0000256" key="3">
    <source>
        <dbReference type="ARBA" id="ARBA00022448"/>
    </source>
</evidence>
<dbReference type="EMBL" id="JALPRK010000020">
    <property type="protein sequence ID" value="MCK8489106.1"/>
    <property type="molecule type" value="Genomic_DNA"/>
</dbReference>
<keyword evidence="12" id="KW-1185">Reference proteome</keyword>
<dbReference type="GO" id="GO:0140359">
    <property type="term" value="F:ABC-type transporter activity"/>
    <property type="evidence" value="ECO:0007669"/>
    <property type="project" value="InterPro"/>
</dbReference>
<dbReference type="InterPro" id="IPR013525">
    <property type="entry name" value="ABC2_TM"/>
</dbReference>
<feature type="transmembrane region" description="Helical" evidence="9">
    <location>
        <begin position="297"/>
        <end position="315"/>
    </location>
</feature>
<keyword evidence="6 9" id="KW-1133">Transmembrane helix</keyword>
<dbReference type="PROSITE" id="PS51012">
    <property type="entry name" value="ABC_TM2"/>
    <property type="match status" value="1"/>
</dbReference>
<dbReference type="PANTHER" id="PTHR30294">
    <property type="entry name" value="MEMBRANE COMPONENT OF ABC TRANSPORTER YHHJ-RELATED"/>
    <property type="match status" value="1"/>
</dbReference>
<gene>
    <name evidence="11" type="ORF">M0651_18195</name>
</gene>
<sequence length="381" mass="41071">MRIRALIVRIIRQFIHDKRTMALLIVAPLLVLSLMYLVFNGDAYQPKIGTVQIPAALADQLSSADAEVTAFDTEDKAQAALADQEIDAVIRLDQGVPHIVLEGSDPSKNRAVMLLIQKTLQGQGATNATPPPPDQSANSAADPGSPAATSPNSASAGPGGAAQQQPKLQAPVFEYLHGGAEMSSFDSLSPVLIGLFAFFFVFLIAGVSFLRERTSGTLERLLATPLRRWEIVVGYMAGFGIFTSLQAVLIAGFTVYALGSLMVGSFGYVLLIMLLLSLSALSFGTLLSAFANSEFQMIQFIPLVIVPQVFFSGLFDLESISPWLRWITHITPLKYGADALRGIMIRGEGWSGIALDVYVLAGLSLVFMFANVLALRKHRKI</sequence>
<feature type="transmembrane region" description="Helical" evidence="9">
    <location>
        <begin position="191"/>
        <end position="210"/>
    </location>
</feature>
<evidence type="ECO:0000256" key="5">
    <source>
        <dbReference type="ARBA" id="ARBA00022692"/>
    </source>
</evidence>
<dbReference type="AlphaFoldDB" id="A0A9X1Y253"/>
<keyword evidence="3" id="KW-0813">Transport</keyword>
<proteinExistence type="inferred from homology"/>
<comment type="caution">
    <text evidence="11">The sequence shown here is derived from an EMBL/GenBank/DDBJ whole genome shotgun (WGS) entry which is preliminary data.</text>
</comment>
<feature type="transmembrane region" description="Helical" evidence="9">
    <location>
        <begin position="357"/>
        <end position="375"/>
    </location>
</feature>
<evidence type="ECO:0000256" key="1">
    <source>
        <dbReference type="ARBA" id="ARBA00004651"/>
    </source>
</evidence>
<evidence type="ECO:0000256" key="7">
    <source>
        <dbReference type="ARBA" id="ARBA00023136"/>
    </source>
</evidence>
<evidence type="ECO:0000313" key="12">
    <source>
        <dbReference type="Proteomes" id="UP001139534"/>
    </source>
</evidence>
<feature type="domain" description="ABC transmembrane type-2" evidence="10">
    <location>
        <begin position="153"/>
        <end position="378"/>
    </location>
</feature>
<feature type="region of interest" description="Disordered" evidence="8">
    <location>
        <begin position="123"/>
        <end position="163"/>
    </location>
</feature>
<dbReference type="Proteomes" id="UP001139534">
    <property type="component" value="Unassembled WGS sequence"/>
</dbReference>
<keyword evidence="7 9" id="KW-0472">Membrane</keyword>
<keyword evidence="5 9" id="KW-0812">Transmembrane</keyword>
<evidence type="ECO:0000259" key="10">
    <source>
        <dbReference type="PROSITE" id="PS51012"/>
    </source>
</evidence>
<comment type="subcellular location">
    <subcellularLocation>
        <location evidence="1">Cell membrane</location>
        <topology evidence="1">Multi-pass membrane protein</topology>
    </subcellularLocation>
</comment>
<dbReference type="RefSeq" id="WP_248553150.1">
    <property type="nucleotide sequence ID" value="NZ_JALPRK010000020.1"/>
</dbReference>
<evidence type="ECO:0000256" key="6">
    <source>
        <dbReference type="ARBA" id="ARBA00022989"/>
    </source>
</evidence>
<feature type="compositionally biased region" description="Low complexity" evidence="8">
    <location>
        <begin position="143"/>
        <end position="163"/>
    </location>
</feature>
<feature type="transmembrane region" description="Helical" evidence="9">
    <location>
        <begin position="265"/>
        <end position="290"/>
    </location>
</feature>
<dbReference type="Pfam" id="PF12698">
    <property type="entry name" value="ABC2_membrane_3"/>
    <property type="match status" value="1"/>
</dbReference>
<dbReference type="InterPro" id="IPR047817">
    <property type="entry name" value="ABC2_TM_bact-type"/>
</dbReference>
<accession>A0A9X1Y253</accession>
<organism evidence="11 12">
    <name type="scientific">Paenibacillus mellifer</name>
    <dbReference type="NCBI Taxonomy" id="2937794"/>
    <lineage>
        <taxon>Bacteria</taxon>
        <taxon>Bacillati</taxon>
        <taxon>Bacillota</taxon>
        <taxon>Bacilli</taxon>
        <taxon>Bacillales</taxon>
        <taxon>Paenibacillaceae</taxon>
        <taxon>Paenibacillus</taxon>
    </lineage>
</organism>
<protein>
    <submittedName>
        <fullName evidence="11">ABC transporter permease</fullName>
    </submittedName>
</protein>
<feature type="transmembrane region" description="Helical" evidence="9">
    <location>
        <begin position="231"/>
        <end position="259"/>
    </location>
</feature>
<reference evidence="11" key="1">
    <citation type="submission" date="2022-04" db="EMBL/GenBank/DDBJ databases">
        <authorList>
            <person name="Seo M.-J."/>
        </authorList>
    </citation>
    <scope>NUCLEOTIDE SEQUENCE</scope>
    <source>
        <strain evidence="11">MBLB2552</strain>
    </source>
</reference>
<dbReference type="PANTHER" id="PTHR30294:SF38">
    <property type="entry name" value="TRANSPORT PERMEASE PROTEIN"/>
    <property type="match status" value="1"/>
</dbReference>
<dbReference type="InterPro" id="IPR051449">
    <property type="entry name" value="ABC-2_transporter_component"/>
</dbReference>
<keyword evidence="4" id="KW-1003">Cell membrane</keyword>
<evidence type="ECO:0000256" key="9">
    <source>
        <dbReference type="SAM" id="Phobius"/>
    </source>
</evidence>
<feature type="transmembrane region" description="Helical" evidence="9">
    <location>
        <begin position="21"/>
        <end position="39"/>
    </location>
</feature>
<name>A0A9X1Y253_9BACL</name>
<evidence type="ECO:0000313" key="11">
    <source>
        <dbReference type="EMBL" id="MCK8489106.1"/>
    </source>
</evidence>
<comment type="similarity">
    <text evidence="2">Belongs to the ABC-2 integral membrane protein family.</text>
</comment>
<evidence type="ECO:0000256" key="4">
    <source>
        <dbReference type="ARBA" id="ARBA00022475"/>
    </source>
</evidence>
<dbReference type="GO" id="GO:0005886">
    <property type="term" value="C:plasma membrane"/>
    <property type="evidence" value="ECO:0007669"/>
    <property type="project" value="UniProtKB-SubCell"/>
</dbReference>
<evidence type="ECO:0000256" key="8">
    <source>
        <dbReference type="SAM" id="MobiDB-lite"/>
    </source>
</evidence>
<evidence type="ECO:0000256" key="2">
    <source>
        <dbReference type="ARBA" id="ARBA00007783"/>
    </source>
</evidence>